<dbReference type="RefSeq" id="WP_168063509.1">
    <property type="nucleotide sequence ID" value="NZ_VTOW01000008.1"/>
</dbReference>
<keyword evidence="3" id="KW-1185">Reference proteome</keyword>
<protein>
    <submittedName>
        <fullName evidence="2">Uncharacterized protein</fullName>
    </submittedName>
</protein>
<evidence type="ECO:0000313" key="2">
    <source>
        <dbReference type="EMBL" id="NKE73549.1"/>
    </source>
</evidence>
<feature type="region of interest" description="Disordered" evidence="1">
    <location>
        <begin position="76"/>
        <end position="111"/>
    </location>
</feature>
<dbReference type="EMBL" id="VTOW01000008">
    <property type="protein sequence ID" value="NKE73549.1"/>
    <property type="molecule type" value="Genomic_DNA"/>
</dbReference>
<reference evidence="2 3" key="1">
    <citation type="journal article" date="2020" name="Nature">
        <title>Bacterial chemolithoautotrophy via manganese oxidation.</title>
        <authorList>
            <person name="Yu H."/>
            <person name="Leadbetter J.R."/>
        </authorList>
    </citation>
    <scope>NUCLEOTIDE SEQUENCE [LARGE SCALE GENOMIC DNA]</scope>
    <source>
        <strain evidence="2 3">Mn-1</strain>
    </source>
</reference>
<sequence>MKSDLLFLIEDLQAVQSGAKAVAFDFRKPFCDALNPGFDLLIRGLAPDYLLQIEMHPPEAQARSRRACRLAAISSAASNSTCGRLSPSSSARSRGEEDSSLSENSATAVSPSPRGTLFCISASFARCGGQHPSSFRENSESFGKKIPSNCAVRSITSFVFSVAPVEC</sequence>
<evidence type="ECO:0000256" key="1">
    <source>
        <dbReference type="SAM" id="MobiDB-lite"/>
    </source>
</evidence>
<dbReference type="Proteomes" id="UP000534783">
    <property type="component" value="Unassembled WGS sequence"/>
</dbReference>
<evidence type="ECO:0000313" key="3">
    <source>
        <dbReference type="Proteomes" id="UP000534783"/>
    </source>
</evidence>
<comment type="caution">
    <text evidence="2">The sequence shown here is derived from an EMBL/GenBank/DDBJ whole genome shotgun (WGS) entry which is preliminary data.</text>
</comment>
<proteinExistence type="predicted"/>
<feature type="compositionally biased region" description="Polar residues" evidence="1">
    <location>
        <begin position="101"/>
        <end position="110"/>
    </location>
</feature>
<feature type="compositionally biased region" description="Polar residues" evidence="1">
    <location>
        <begin position="76"/>
        <end position="92"/>
    </location>
</feature>
<gene>
    <name evidence="2" type="ORF">MNODULE_22570</name>
</gene>
<name>A0A7X6DUS2_9BACT</name>
<dbReference type="AlphaFoldDB" id="A0A7X6DUS2"/>
<organism evidence="2 3">
    <name type="scientific">Candidatus Manganitrophus noduliformans</name>
    <dbReference type="NCBI Taxonomy" id="2606439"/>
    <lineage>
        <taxon>Bacteria</taxon>
        <taxon>Pseudomonadati</taxon>
        <taxon>Nitrospirota</taxon>
        <taxon>Nitrospiria</taxon>
        <taxon>Candidatus Troglogloeales</taxon>
        <taxon>Candidatus Manganitrophaceae</taxon>
        <taxon>Candidatus Manganitrophus</taxon>
    </lineage>
</organism>
<accession>A0A7X6DUS2</accession>